<dbReference type="InterPro" id="IPR016181">
    <property type="entry name" value="Acyl_CoA_acyltransferase"/>
</dbReference>
<dbReference type="GO" id="GO:0016747">
    <property type="term" value="F:acyltransferase activity, transferring groups other than amino-acyl groups"/>
    <property type="evidence" value="ECO:0007669"/>
    <property type="project" value="InterPro"/>
</dbReference>
<feature type="domain" description="N-acetyltransferase" evidence="2">
    <location>
        <begin position="525"/>
        <end position="580"/>
    </location>
</feature>
<dbReference type="Proteomes" id="UP001303222">
    <property type="component" value="Unassembled WGS sequence"/>
</dbReference>
<evidence type="ECO:0000259" key="2">
    <source>
        <dbReference type="Pfam" id="PF00583"/>
    </source>
</evidence>
<evidence type="ECO:0000313" key="4">
    <source>
        <dbReference type="Proteomes" id="UP001303222"/>
    </source>
</evidence>
<feature type="region of interest" description="Disordered" evidence="1">
    <location>
        <begin position="88"/>
        <end position="171"/>
    </location>
</feature>
<gene>
    <name evidence="3" type="ORF">QBC32DRAFT_385438</name>
</gene>
<protein>
    <recommendedName>
        <fullName evidence="2">N-acetyltransferase domain-containing protein</fullName>
    </recommendedName>
</protein>
<dbReference type="Pfam" id="PF00583">
    <property type="entry name" value="Acetyltransf_1"/>
    <property type="match status" value="1"/>
</dbReference>
<feature type="region of interest" description="Disordered" evidence="1">
    <location>
        <begin position="200"/>
        <end position="233"/>
    </location>
</feature>
<accession>A0AAN6SI16</accession>
<dbReference type="InterPro" id="IPR000182">
    <property type="entry name" value="GNAT_dom"/>
</dbReference>
<organism evidence="3 4">
    <name type="scientific">Pseudoneurospora amorphoporcata</name>
    <dbReference type="NCBI Taxonomy" id="241081"/>
    <lineage>
        <taxon>Eukaryota</taxon>
        <taxon>Fungi</taxon>
        <taxon>Dikarya</taxon>
        <taxon>Ascomycota</taxon>
        <taxon>Pezizomycotina</taxon>
        <taxon>Sordariomycetes</taxon>
        <taxon>Sordariomycetidae</taxon>
        <taxon>Sordariales</taxon>
        <taxon>Sordariaceae</taxon>
        <taxon>Pseudoneurospora</taxon>
    </lineage>
</organism>
<proteinExistence type="predicted"/>
<keyword evidence="4" id="KW-1185">Reference proteome</keyword>
<comment type="caution">
    <text evidence="3">The sequence shown here is derived from an EMBL/GenBank/DDBJ whole genome shotgun (WGS) entry which is preliminary data.</text>
</comment>
<dbReference type="EMBL" id="MU859094">
    <property type="protein sequence ID" value="KAK3954154.1"/>
    <property type="molecule type" value="Genomic_DNA"/>
</dbReference>
<feature type="region of interest" description="Disordered" evidence="1">
    <location>
        <begin position="1"/>
        <end position="43"/>
    </location>
</feature>
<dbReference type="AlphaFoldDB" id="A0AAN6SI16"/>
<dbReference type="SUPFAM" id="SSF55729">
    <property type="entry name" value="Acyl-CoA N-acyltransferases (Nat)"/>
    <property type="match status" value="1"/>
</dbReference>
<reference evidence="3" key="2">
    <citation type="submission" date="2023-06" db="EMBL/GenBank/DDBJ databases">
        <authorList>
            <consortium name="Lawrence Berkeley National Laboratory"/>
            <person name="Mondo S.J."/>
            <person name="Hensen N."/>
            <person name="Bonometti L."/>
            <person name="Westerberg I."/>
            <person name="Brannstrom I.O."/>
            <person name="Guillou S."/>
            <person name="Cros-Aarteil S."/>
            <person name="Calhoun S."/>
            <person name="Haridas S."/>
            <person name="Kuo A."/>
            <person name="Pangilinan J."/>
            <person name="Riley R."/>
            <person name="Labutti K."/>
            <person name="Andreopoulos B."/>
            <person name="Lipzen A."/>
            <person name="Chen C."/>
            <person name="Yanf M."/>
            <person name="Daum C."/>
            <person name="Ng V."/>
            <person name="Clum A."/>
            <person name="Steindorff A."/>
            <person name="Ohm R."/>
            <person name="Martin F."/>
            <person name="Silar P."/>
            <person name="Natvig D."/>
            <person name="Lalanne C."/>
            <person name="Gautier V."/>
            <person name="Ament-Velasquez S.L."/>
            <person name="Kruys A."/>
            <person name="Hutchinson M.I."/>
            <person name="Powell A.J."/>
            <person name="Barry K."/>
            <person name="Miller A.N."/>
            <person name="Grigoriev I.V."/>
            <person name="Debuchy R."/>
            <person name="Gladieux P."/>
            <person name="Thoren M.H."/>
            <person name="Johannesson H."/>
        </authorList>
    </citation>
    <scope>NUCLEOTIDE SEQUENCE</scope>
    <source>
        <strain evidence="3">CBS 626.80</strain>
    </source>
</reference>
<feature type="compositionally biased region" description="Polar residues" evidence="1">
    <location>
        <begin position="90"/>
        <end position="114"/>
    </location>
</feature>
<evidence type="ECO:0000313" key="3">
    <source>
        <dbReference type="EMBL" id="KAK3954154.1"/>
    </source>
</evidence>
<dbReference type="CDD" id="cd04301">
    <property type="entry name" value="NAT_SF"/>
    <property type="match status" value="1"/>
</dbReference>
<reference evidence="3" key="1">
    <citation type="journal article" date="2023" name="Mol. Phylogenet. Evol.">
        <title>Genome-scale phylogeny and comparative genomics of the fungal order Sordariales.</title>
        <authorList>
            <person name="Hensen N."/>
            <person name="Bonometti L."/>
            <person name="Westerberg I."/>
            <person name="Brannstrom I.O."/>
            <person name="Guillou S."/>
            <person name="Cros-Aarteil S."/>
            <person name="Calhoun S."/>
            <person name="Haridas S."/>
            <person name="Kuo A."/>
            <person name="Mondo S."/>
            <person name="Pangilinan J."/>
            <person name="Riley R."/>
            <person name="LaButti K."/>
            <person name="Andreopoulos B."/>
            <person name="Lipzen A."/>
            <person name="Chen C."/>
            <person name="Yan M."/>
            <person name="Daum C."/>
            <person name="Ng V."/>
            <person name="Clum A."/>
            <person name="Steindorff A."/>
            <person name="Ohm R.A."/>
            <person name="Martin F."/>
            <person name="Silar P."/>
            <person name="Natvig D.O."/>
            <person name="Lalanne C."/>
            <person name="Gautier V."/>
            <person name="Ament-Velasquez S.L."/>
            <person name="Kruys A."/>
            <person name="Hutchinson M.I."/>
            <person name="Powell A.J."/>
            <person name="Barry K."/>
            <person name="Miller A.N."/>
            <person name="Grigoriev I.V."/>
            <person name="Debuchy R."/>
            <person name="Gladieux P."/>
            <person name="Hiltunen Thoren M."/>
            <person name="Johannesson H."/>
        </authorList>
    </citation>
    <scope>NUCLEOTIDE SEQUENCE</scope>
    <source>
        <strain evidence="3">CBS 626.80</strain>
    </source>
</reference>
<feature type="compositionally biased region" description="Basic and acidic residues" evidence="1">
    <location>
        <begin position="200"/>
        <end position="220"/>
    </location>
</feature>
<name>A0AAN6SI16_9PEZI</name>
<sequence length="698" mass="78226">MVHSLFRSLKMTAGKQDKPKAPAKQGVDSGKRVDSGARSSGEIPLAIIQNFSRPEIKPVPGIPPHLWHRHQGGRIVIKDPTGKVVDLSETKASATPVQSVQQQPKGQADVTSSPDGPKGSAWGKTSQADSSKESPWESVSQTGWGLQATEADQPVGAGNQNSNTCPHNLKGDQAVIHQGKPSANPWAAERKPWQTEKKLWQAEKKPRAAEKKPRATEKRGHGAQPPWWTRLPQDHRPPPAPADYMEHELPVRRYDYPGSQRSPLSVSDFNFSDGPEEIEQVTSKMAHDIRNEIGVEVPMYRFNDEMGDPRIRFGHFYEYRNYDIGLQTEEYNKGLVEAWILNIDVDARASFKSRRNHFDCDINPETGCFLAPLSHPETRVSEPQDPELKWRQKNWSSEILRKRKLARPRGDRFNRGEVPPWGRQPPGVQVNVNIADLNVPQVPCHLRPAEASDMEAVASIYNSEAIQKLDSAPLEASDFEKILTDTHGHEYPFIVAVSGSARVDALKEGIRFESSQPQQKALPPDFKEGVVLGFAYLSVWKPGLAGSTTGTSRATVEAHVYVHTSWRRKKIGSALLDRLLASVSLTAKSKDMCDFWDPSRNPAYAAPCQHERYTFKIYLQYLVKTEFSVNSGVWEAQENQDGDIAWVKNLLETNFGFKEKVRFEAAYRSPKAGGVNHWLDSVVFEHTCCSPSWIDLLY</sequence>
<dbReference type="Gene3D" id="3.40.630.30">
    <property type="match status" value="1"/>
</dbReference>
<evidence type="ECO:0000256" key="1">
    <source>
        <dbReference type="SAM" id="MobiDB-lite"/>
    </source>
</evidence>